<dbReference type="PANTHER" id="PTHR30290">
    <property type="entry name" value="PERIPLASMIC BINDING COMPONENT OF ABC TRANSPORTER"/>
    <property type="match status" value="1"/>
</dbReference>
<feature type="domain" description="Solute-binding protein family 5" evidence="6">
    <location>
        <begin position="79"/>
        <end position="434"/>
    </location>
</feature>
<dbReference type="PIRSF" id="PIRSF002741">
    <property type="entry name" value="MppA"/>
    <property type="match status" value="1"/>
</dbReference>
<sequence>MNKFKQLLGVSGVLAASLPALISGVPAAQAEDIQQLRIAVKKDRYSVDPKKFNFTTRRPAGQIVETAVKPDENFIPQGVLFETWDYKDGIYSIKLREGIKFHDGQTFDAKAAIDALKLYDQGRSDFLQIDQESFDQTGPYTFTFKSEINSSLVIENMTHRGASLFSINGERAENPIGTGPYLLDSYKPKQSISMKRNADYWGDAPKVENITYHFIADDQVRLLALQNNEVDIVAEVTPQMLLSLPKDGSVVVHESRPIRYVALLTNLHGKAPYDTLKDKRVREALAYAINREQLAQVLFNGKGVVAKGILPDWMFGLGDKHVDGFDYNTQKAEALLDEAGWPKGSDGMRSKDGKPLKLRLVAAYPNVSSVRPMPELLEQMFRGIGIDIELVQVDDSGVYDDTYLATGEADLYMEFASNNNADPTYLLYNLFHSKTPWGYQYTAPGGKLDTILDNARQAQSREEVIELVREAHREIVQTKLAAIPILMVPNFNLSRPGLNIPMFEHADWIDYGQVTQTK</sequence>
<comment type="subcellular location">
    <subcellularLocation>
        <location evidence="1">Periplasm</location>
    </subcellularLocation>
</comment>
<evidence type="ECO:0000256" key="4">
    <source>
        <dbReference type="ARBA" id="ARBA00022729"/>
    </source>
</evidence>
<dbReference type="InterPro" id="IPR030678">
    <property type="entry name" value="Peptide/Ni-bd"/>
</dbReference>
<keyword evidence="8" id="KW-1185">Reference proteome</keyword>
<keyword evidence="3" id="KW-0813">Transport</keyword>
<evidence type="ECO:0000256" key="2">
    <source>
        <dbReference type="ARBA" id="ARBA00005695"/>
    </source>
</evidence>
<evidence type="ECO:0000256" key="3">
    <source>
        <dbReference type="ARBA" id="ARBA00022448"/>
    </source>
</evidence>
<organism evidence="7 8">
    <name type="scientific">Pseudovibrio ascidiaceicola</name>
    <dbReference type="NCBI Taxonomy" id="285279"/>
    <lineage>
        <taxon>Bacteria</taxon>
        <taxon>Pseudomonadati</taxon>
        <taxon>Pseudomonadota</taxon>
        <taxon>Alphaproteobacteria</taxon>
        <taxon>Hyphomicrobiales</taxon>
        <taxon>Stappiaceae</taxon>
        <taxon>Pseudovibrio</taxon>
    </lineage>
</organism>
<evidence type="ECO:0000313" key="8">
    <source>
        <dbReference type="Proteomes" id="UP000199598"/>
    </source>
</evidence>
<reference evidence="7 8" key="1">
    <citation type="submission" date="2016-10" db="EMBL/GenBank/DDBJ databases">
        <authorList>
            <person name="Varghese N."/>
            <person name="Submissions S."/>
        </authorList>
    </citation>
    <scope>NUCLEOTIDE SEQUENCE [LARGE SCALE GENOMIC DNA]</scope>
    <source>
        <strain evidence="7 8">DSM 16392</strain>
    </source>
</reference>
<name>A0A1I4FEX2_9HYPH</name>
<gene>
    <name evidence="7" type="ORF">SAMN04488518_1196</name>
</gene>
<dbReference type="Proteomes" id="UP000199598">
    <property type="component" value="Unassembled WGS sequence"/>
</dbReference>
<dbReference type="SUPFAM" id="SSF53850">
    <property type="entry name" value="Periplasmic binding protein-like II"/>
    <property type="match status" value="1"/>
</dbReference>
<dbReference type="Pfam" id="PF00496">
    <property type="entry name" value="SBP_bac_5"/>
    <property type="match status" value="1"/>
</dbReference>
<proteinExistence type="inferred from homology"/>
<dbReference type="RefSeq" id="WP_093523959.1">
    <property type="nucleotide sequence ID" value="NZ_FOSK01000019.1"/>
</dbReference>
<comment type="similarity">
    <text evidence="2">Belongs to the bacterial solute-binding protein 5 family.</text>
</comment>
<comment type="caution">
    <text evidence="7">The sequence shown here is derived from an EMBL/GenBank/DDBJ whole genome shotgun (WGS) entry which is preliminary data.</text>
</comment>
<dbReference type="PANTHER" id="PTHR30290:SF10">
    <property type="entry name" value="PERIPLASMIC OLIGOPEPTIDE-BINDING PROTEIN-RELATED"/>
    <property type="match status" value="1"/>
</dbReference>
<dbReference type="InterPro" id="IPR039424">
    <property type="entry name" value="SBP_5"/>
</dbReference>
<evidence type="ECO:0000313" key="7">
    <source>
        <dbReference type="EMBL" id="SFL16484.1"/>
    </source>
</evidence>
<protein>
    <submittedName>
        <fullName evidence="7">Peptide/nickel transport system substrate-binding protein</fullName>
    </submittedName>
</protein>
<evidence type="ECO:0000256" key="1">
    <source>
        <dbReference type="ARBA" id="ARBA00004418"/>
    </source>
</evidence>
<feature type="signal peptide" evidence="5">
    <location>
        <begin position="1"/>
        <end position="22"/>
    </location>
</feature>
<dbReference type="InterPro" id="IPR000914">
    <property type="entry name" value="SBP_5_dom"/>
</dbReference>
<evidence type="ECO:0000256" key="5">
    <source>
        <dbReference type="SAM" id="SignalP"/>
    </source>
</evidence>
<dbReference type="Gene3D" id="3.40.190.10">
    <property type="entry name" value="Periplasmic binding protein-like II"/>
    <property type="match status" value="1"/>
</dbReference>
<dbReference type="Gene3D" id="3.10.105.10">
    <property type="entry name" value="Dipeptide-binding Protein, Domain 3"/>
    <property type="match status" value="1"/>
</dbReference>
<accession>A0A1I4FEX2</accession>
<dbReference type="EMBL" id="FOSK01000019">
    <property type="protein sequence ID" value="SFL16484.1"/>
    <property type="molecule type" value="Genomic_DNA"/>
</dbReference>
<keyword evidence="4 5" id="KW-0732">Signal</keyword>
<evidence type="ECO:0000259" key="6">
    <source>
        <dbReference type="Pfam" id="PF00496"/>
    </source>
</evidence>
<feature type="chain" id="PRO_5047238130" evidence="5">
    <location>
        <begin position="23"/>
        <end position="518"/>
    </location>
</feature>